<dbReference type="RefSeq" id="WP_344601534.1">
    <property type="nucleotide sequence ID" value="NZ_BAAAHE010000007.1"/>
</dbReference>
<name>A0ABN1GA36_9ACTN</name>
<dbReference type="EMBL" id="BAAAHE010000007">
    <property type="protein sequence ID" value="GAA0607208.1"/>
    <property type="molecule type" value="Genomic_DNA"/>
</dbReference>
<evidence type="ECO:0000256" key="1">
    <source>
        <dbReference type="ARBA" id="ARBA00008791"/>
    </source>
</evidence>
<evidence type="ECO:0000259" key="2">
    <source>
        <dbReference type="Pfam" id="PF00582"/>
    </source>
</evidence>
<proteinExistence type="inferred from homology"/>
<evidence type="ECO:0000313" key="4">
    <source>
        <dbReference type="Proteomes" id="UP001500957"/>
    </source>
</evidence>
<dbReference type="Proteomes" id="UP001500957">
    <property type="component" value="Unassembled WGS sequence"/>
</dbReference>
<gene>
    <name evidence="3" type="ORF">GCM10009547_06420</name>
</gene>
<dbReference type="Pfam" id="PF00582">
    <property type="entry name" value="Usp"/>
    <property type="match status" value="2"/>
</dbReference>
<sequence length="281" mass="28403">MDARPVVVGYHDRKDSREALAWAADEAAAWGRPLQVLFAANYPGMITPPGSSIELEPGALDAANEVTTRGVAEALALQPDLAVSGRTEVTSPTRALMEASEDAALLVIGSRGYGPLLGTLLGSISLIVPARAACPVVVVKPACARTRPGPERRVVVGTDGSEHAAGAVEFAAGVAERSGAALEVLCSTGEPPLYGVTTMDPHEAARQILAVTEAAVAVAHPEVEVRTRLAEGPAAEVLLAAAAGAGMVVVGSRGRGAFTGMIAGSVSMAVVHGAEAPVAVV</sequence>
<organism evidence="3 4">
    <name type="scientific">Sporichthya brevicatena</name>
    <dbReference type="NCBI Taxonomy" id="171442"/>
    <lineage>
        <taxon>Bacteria</taxon>
        <taxon>Bacillati</taxon>
        <taxon>Actinomycetota</taxon>
        <taxon>Actinomycetes</taxon>
        <taxon>Sporichthyales</taxon>
        <taxon>Sporichthyaceae</taxon>
        <taxon>Sporichthya</taxon>
    </lineage>
</organism>
<dbReference type="InterPro" id="IPR014729">
    <property type="entry name" value="Rossmann-like_a/b/a_fold"/>
</dbReference>
<feature type="domain" description="UspA" evidence="2">
    <location>
        <begin position="4"/>
        <end position="140"/>
    </location>
</feature>
<protein>
    <submittedName>
        <fullName evidence="3">Universal stress protein</fullName>
    </submittedName>
</protein>
<dbReference type="PRINTS" id="PR01438">
    <property type="entry name" value="UNVRSLSTRESS"/>
</dbReference>
<reference evidence="3 4" key="1">
    <citation type="journal article" date="2019" name="Int. J. Syst. Evol. Microbiol.">
        <title>The Global Catalogue of Microorganisms (GCM) 10K type strain sequencing project: providing services to taxonomists for standard genome sequencing and annotation.</title>
        <authorList>
            <consortium name="The Broad Institute Genomics Platform"/>
            <consortium name="The Broad Institute Genome Sequencing Center for Infectious Disease"/>
            <person name="Wu L."/>
            <person name="Ma J."/>
        </authorList>
    </citation>
    <scope>NUCLEOTIDE SEQUENCE [LARGE SCALE GENOMIC DNA]</scope>
    <source>
        <strain evidence="3 4">JCM 10671</strain>
    </source>
</reference>
<dbReference type="PANTHER" id="PTHR46553">
    <property type="entry name" value="ADENINE NUCLEOTIDE ALPHA HYDROLASES-LIKE SUPERFAMILY PROTEIN"/>
    <property type="match status" value="1"/>
</dbReference>
<dbReference type="Gene3D" id="3.40.50.620">
    <property type="entry name" value="HUPs"/>
    <property type="match status" value="2"/>
</dbReference>
<dbReference type="SUPFAM" id="SSF52402">
    <property type="entry name" value="Adenine nucleotide alpha hydrolases-like"/>
    <property type="match status" value="2"/>
</dbReference>
<evidence type="ECO:0000313" key="3">
    <source>
        <dbReference type="EMBL" id="GAA0607208.1"/>
    </source>
</evidence>
<dbReference type="InterPro" id="IPR006015">
    <property type="entry name" value="Universal_stress_UspA"/>
</dbReference>
<dbReference type="PANTHER" id="PTHR46553:SF3">
    <property type="entry name" value="ADENINE NUCLEOTIDE ALPHA HYDROLASES-LIKE SUPERFAMILY PROTEIN"/>
    <property type="match status" value="1"/>
</dbReference>
<accession>A0ABN1GA36</accession>
<keyword evidence="4" id="KW-1185">Reference proteome</keyword>
<comment type="similarity">
    <text evidence="1">Belongs to the universal stress protein A family.</text>
</comment>
<comment type="caution">
    <text evidence="3">The sequence shown here is derived from an EMBL/GenBank/DDBJ whole genome shotgun (WGS) entry which is preliminary data.</text>
</comment>
<feature type="domain" description="UspA" evidence="2">
    <location>
        <begin position="152"/>
        <end position="281"/>
    </location>
</feature>
<dbReference type="InterPro" id="IPR006016">
    <property type="entry name" value="UspA"/>
</dbReference>